<dbReference type="AlphaFoldDB" id="A0A8X8IC55"/>
<evidence type="ECO:0000256" key="1">
    <source>
        <dbReference type="SAM" id="MobiDB-lite"/>
    </source>
</evidence>
<evidence type="ECO:0000313" key="5">
    <source>
        <dbReference type="Proteomes" id="UP000825179"/>
    </source>
</evidence>
<evidence type="ECO:0000259" key="3">
    <source>
        <dbReference type="Pfam" id="PF13586"/>
    </source>
</evidence>
<name>A0A8X8IC55_CALTT</name>
<accession>A0A8X8IC55</accession>
<reference evidence="4 5" key="1">
    <citation type="journal article" date="2020" name="Extremophiles">
        <title>Genomic analysis of Caldalkalibacillus thermarum TA2.A1 reveals aerobic alkaliphilic metabolism and evolutionary hallmarks linking alkaliphilic bacteria and plant life.</title>
        <authorList>
            <person name="de Jong S.I."/>
            <person name="van den Broek M.A."/>
            <person name="Merkel A.Y."/>
            <person name="de la Torre Cortes P."/>
            <person name="Kalamorz F."/>
            <person name="Cook G.M."/>
            <person name="van Loosdrecht M.C.M."/>
            <person name="McMillan D.G.G."/>
        </authorList>
    </citation>
    <scope>NUCLEOTIDE SEQUENCE [LARGE SCALE GENOMIC DNA]</scope>
    <source>
        <strain evidence="4 5">TA2.A1</strain>
    </source>
</reference>
<feature type="region of interest" description="Disordered" evidence="1">
    <location>
        <begin position="1"/>
        <end position="27"/>
    </location>
</feature>
<protein>
    <submittedName>
        <fullName evidence="4">Transposase</fullName>
    </submittedName>
</protein>
<keyword evidence="5" id="KW-1185">Reference proteome</keyword>
<feature type="compositionally biased region" description="Basic and acidic residues" evidence="1">
    <location>
        <begin position="11"/>
        <end position="27"/>
    </location>
</feature>
<feature type="domain" description="Transposase DDE" evidence="3">
    <location>
        <begin position="2"/>
        <end position="70"/>
    </location>
</feature>
<dbReference type="KEGG" id="cthu:HUR95_12270"/>
<evidence type="ECO:0000313" key="4">
    <source>
        <dbReference type="EMBL" id="QZT35432.1"/>
    </source>
</evidence>
<gene>
    <name evidence="4" type="ORF">HUR95_12270</name>
</gene>
<sequence>MHLSGPPLGRPAKEVQPEHKKLARQDACERDKAEGKIGEGKRCYGLDRIYTRLPETSETAIGLQYFTMNLWHWLRSLFVFFCYMVLFTSSRKKLVCDVSIVMDTY</sequence>
<evidence type="ECO:0000256" key="2">
    <source>
        <dbReference type="SAM" id="Phobius"/>
    </source>
</evidence>
<keyword evidence="2" id="KW-0812">Transmembrane</keyword>
<feature type="transmembrane region" description="Helical" evidence="2">
    <location>
        <begin position="70"/>
        <end position="87"/>
    </location>
</feature>
<dbReference type="EMBL" id="CP082237">
    <property type="protein sequence ID" value="QZT35432.1"/>
    <property type="molecule type" value="Genomic_DNA"/>
</dbReference>
<dbReference type="Proteomes" id="UP000825179">
    <property type="component" value="Chromosome"/>
</dbReference>
<proteinExistence type="predicted"/>
<keyword evidence="2" id="KW-1133">Transmembrane helix</keyword>
<dbReference type="Pfam" id="PF13586">
    <property type="entry name" value="DDE_Tnp_1_2"/>
    <property type="match status" value="1"/>
</dbReference>
<organism evidence="4 5">
    <name type="scientific">Caldalkalibacillus thermarum (strain TA2.A1)</name>
    <dbReference type="NCBI Taxonomy" id="986075"/>
    <lineage>
        <taxon>Bacteria</taxon>
        <taxon>Bacillati</taxon>
        <taxon>Bacillota</taxon>
        <taxon>Bacilli</taxon>
        <taxon>Bacillales</taxon>
        <taxon>Bacillaceae</taxon>
        <taxon>Caldalkalibacillus</taxon>
    </lineage>
</organism>
<keyword evidence="2" id="KW-0472">Membrane</keyword>
<dbReference type="InterPro" id="IPR025668">
    <property type="entry name" value="Tnp_DDE_dom"/>
</dbReference>